<dbReference type="InterPro" id="IPR001503">
    <property type="entry name" value="Glyco_trans_10"/>
</dbReference>
<dbReference type="GO" id="GO:0008417">
    <property type="term" value="F:fucosyltransferase activity"/>
    <property type="evidence" value="ECO:0007669"/>
    <property type="project" value="InterPro"/>
</dbReference>
<dbReference type="InterPro" id="IPR038577">
    <property type="entry name" value="GT10-like_C_sf"/>
</dbReference>
<name>A0A6C0DQ06_9ZZZZ</name>
<evidence type="ECO:0000256" key="2">
    <source>
        <dbReference type="ARBA" id="ARBA00022676"/>
    </source>
</evidence>
<keyword evidence="2" id="KW-0328">Glycosyltransferase</keyword>
<accession>A0A6C0DQ06</accession>
<dbReference type="PANTHER" id="PTHR11929:SF194">
    <property type="entry name" value="ALPHA-(1,3)-FUCOSYLTRANSFERASE 10"/>
    <property type="match status" value="1"/>
</dbReference>
<proteinExistence type="inferred from homology"/>
<sequence>MVRQKKFKQGLLVLLVCFFLLWILLGYLRYRTEGFQEPLVVFFQSFWFMRDTKLDEGSIQTKRSFLDLMEMIFGVPVTEGTLESSNVLIEAGNYDETVIDKKPWKYSFYFSGEPYYTKHPEKYSIVLAYIKDFSKNFVPFPLYLLYTHIRPNHKEHYGFPPMLYPVIPPKKGVLVVISNDRAQVRKHCIDRMEAAGIPLYFGGKYRNNIGGPIEANHSSPEFYDIVAQYRCVLTMENSDLEYYITEKIFHGFSANTVPIYWGSKHVTEFFNENRFVNVVDPESNDWIQKIQRLMDDDAFYLKTIQEPVYVSDPPNLTFDTVAEDCRRILRL</sequence>
<evidence type="ECO:0000313" key="5">
    <source>
        <dbReference type="EMBL" id="QHT18424.1"/>
    </source>
</evidence>
<dbReference type="AlphaFoldDB" id="A0A6C0DQ06"/>
<protein>
    <recommendedName>
        <fullName evidence="4">Fucosyltransferase C-terminal domain-containing protein</fullName>
    </recommendedName>
</protein>
<evidence type="ECO:0000256" key="3">
    <source>
        <dbReference type="ARBA" id="ARBA00022679"/>
    </source>
</evidence>
<dbReference type="Pfam" id="PF00852">
    <property type="entry name" value="Glyco_transf_10"/>
    <property type="match status" value="1"/>
</dbReference>
<feature type="domain" description="Fucosyltransferase C-terminal" evidence="4">
    <location>
        <begin position="171"/>
        <end position="302"/>
    </location>
</feature>
<evidence type="ECO:0000259" key="4">
    <source>
        <dbReference type="Pfam" id="PF00852"/>
    </source>
</evidence>
<dbReference type="PANTHER" id="PTHR11929">
    <property type="entry name" value="ALPHA- 1,3 -FUCOSYLTRANSFERASE"/>
    <property type="match status" value="1"/>
</dbReference>
<dbReference type="EMBL" id="MN739655">
    <property type="protein sequence ID" value="QHT18424.1"/>
    <property type="molecule type" value="Genomic_DNA"/>
</dbReference>
<dbReference type="InterPro" id="IPR055270">
    <property type="entry name" value="Glyco_tran_10_C"/>
</dbReference>
<dbReference type="Gene3D" id="3.40.50.11660">
    <property type="entry name" value="Glycosyl transferase family 10, C-terminal domain"/>
    <property type="match status" value="1"/>
</dbReference>
<keyword evidence="3" id="KW-0808">Transferase</keyword>
<evidence type="ECO:0000256" key="1">
    <source>
        <dbReference type="ARBA" id="ARBA00008919"/>
    </source>
</evidence>
<organism evidence="5">
    <name type="scientific">viral metagenome</name>
    <dbReference type="NCBI Taxonomy" id="1070528"/>
    <lineage>
        <taxon>unclassified sequences</taxon>
        <taxon>metagenomes</taxon>
        <taxon>organismal metagenomes</taxon>
    </lineage>
</organism>
<dbReference type="SUPFAM" id="SSF53756">
    <property type="entry name" value="UDP-Glycosyltransferase/glycogen phosphorylase"/>
    <property type="match status" value="1"/>
</dbReference>
<reference evidence="5" key="1">
    <citation type="journal article" date="2020" name="Nature">
        <title>Giant virus diversity and host interactions through global metagenomics.</title>
        <authorList>
            <person name="Schulz F."/>
            <person name="Roux S."/>
            <person name="Paez-Espino D."/>
            <person name="Jungbluth S."/>
            <person name="Walsh D.A."/>
            <person name="Denef V.J."/>
            <person name="McMahon K.D."/>
            <person name="Konstantinidis K.T."/>
            <person name="Eloe-Fadrosh E.A."/>
            <person name="Kyrpides N.C."/>
            <person name="Woyke T."/>
        </authorList>
    </citation>
    <scope>NUCLEOTIDE SEQUENCE</scope>
    <source>
        <strain evidence="5">GVMAG-M-3300023174-46</strain>
    </source>
</reference>
<dbReference type="GO" id="GO:0016020">
    <property type="term" value="C:membrane"/>
    <property type="evidence" value="ECO:0007669"/>
    <property type="project" value="InterPro"/>
</dbReference>
<comment type="similarity">
    <text evidence="1">Belongs to the glycosyltransferase 10 family.</text>
</comment>